<dbReference type="InterPro" id="IPR036388">
    <property type="entry name" value="WH-like_DNA-bd_sf"/>
</dbReference>
<dbReference type="OrthoDB" id="7945987at2"/>
<evidence type="ECO:0000259" key="4">
    <source>
        <dbReference type="SMART" id="SM00418"/>
    </source>
</evidence>
<dbReference type="PANTHER" id="PTHR43132">
    <property type="entry name" value="ARSENICAL RESISTANCE OPERON REPRESSOR ARSR-RELATED"/>
    <property type="match status" value="1"/>
</dbReference>
<dbReference type="RefSeq" id="WP_156242643.1">
    <property type="nucleotide sequence ID" value="NZ_BAAAZL010000004.1"/>
</dbReference>
<evidence type="ECO:0000313" key="5">
    <source>
        <dbReference type="EMBL" id="QGU28136.1"/>
    </source>
</evidence>
<keyword evidence="2" id="KW-0238">DNA-binding</keyword>
<dbReference type="InterPro" id="IPR051011">
    <property type="entry name" value="Metal_resp_trans_reg"/>
</dbReference>
<name>A0A6I6DVM6_9MICO</name>
<keyword evidence="6" id="KW-1185">Reference proteome</keyword>
<dbReference type="AlphaFoldDB" id="A0A6I6DVM6"/>
<dbReference type="KEGG" id="moj:D7D94_10950"/>
<dbReference type="InterPro" id="IPR036390">
    <property type="entry name" value="WH_DNA-bd_sf"/>
</dbReference>
<proteinExistence type="predicted"/>
<dbReference type="InterPro" id="IPR001845">
    <property type="entry name" value="HTH_ArsR_DNA-bd_dom"/>
</dbReference>
<reference evidence="5 6" key="1">
    <citation type="submission" date="2018-09" db="EMBL/GenBank/DDBJ databases">
        <title>Whole genome sequencing of Microbacterium oryzae strain MB-10T.</title>
        <authorList>
            <person name="Das S.K."/>
        </authorList>
    </citation>
    <scope>NUCLEOTIDE SEQUENCE [LARGE SCALE GENOMIC DNA]</scope>
    <source>
        <strain evidence="5 6">MB-10</strain>
    </source>
</reference>
<dbReference type="SMART" id="SM00418">
    <property type="entry name" value="HTH_ARSR"/>
    <property type="match status" value="1"/>
</dbReference>
<sequence>MADSEASQRRSGRTLPAKQLKAMAHPARLDILDGVARRGFARAADLASDLGLPANQVSFHLRVLADAGLIEEAPEHARDRRDRVWKPVEETWQLGTPEHPMEDERLGGVVLHGIAAQHQDLLRRVVEWAPEYTSGRTAEVHGTLNQHSAWLTEGEARDLLVRIGDLIEEARTRHEPGEEGVRYWAIDVLAADDAI</sequence>
<dbReference type="Pfam" id="PF12840">
    <property type="entry name" value="HTH_20"/>
    <property type="match status" value="1"/>
</dbReference>
<keyword evidence="3" id="KW-0804">Transcription</keyword>
<dbReference type="SUPFAM" id="SSF46785">
    <property type="entry name" value="Winged helix' DNA-binding domain"/>
    <property type="match status" value="1"/>
</dbReference>
<evidence type="ECO:0000313" key="6">
    <source>
        <dbReference type="Proteomes" id="UP000422989"/>
    </source>
</evidence>
<evidence type="ECO:0000256" key="3">
    <source>
        <dbReference type="ARBA" id="ARBA00023163"/>
    </source>
</evidence>
<dbReference type="CDD" id="cd00090">
    <property type="entry name" value="HTH_ARSR"/>
    <property type="match status" value="1"/>
</dbReference>
<dbReference type="GO" id="GO:0003677">
    <property type="term" value="F:DNA binding"/>
    <property type="evidence" value="ECO:0007669"/>
    <property type="project" value="UniProtKB-KW"/>
</dbReference>
<dbReference type="Gene3D" id="1.10.10.10">
    <property type="entry name" value="Winged helix-like DNA-binding domain superfamily/Winged helix DNA-binding domain"/>
    <property type="match status" value="1"/>
</dbReference>
<dbReference type="EMBL" id="CP032550">
    <property type="protein sequence ID" value="QGU28136.1"/>
    <property type="molecule type" value="Genomic_DNA"/>
</dbReference>
<keyword evidence="1" id="KW-0805">Transcription regulation</keyword>
<evidence type="ECO:0000256" key="1">
    <source>
        <dbReference type="ARBA" id="ARBA00023015"/>
    </source>
</evidence>
<feature type="domain" description="HTH arsR-type" evidence="4">
    <location>
        <begin position="18"/>
        <end position="127"/>
    </location>
</feature>
<dbReference type="GO" id="GO:0003700">
    <property type="term" value="F:DNA-binding transcription factor activity"/>
    <property type="evidence" value="ECO:0007669"/>
    <property type="project" value="InterPro"/>
</dbReference>
<dbReference type="PANTHER" id="PTHR43132:SF2">
    <property type="entry name" value="ARSENICAL RESISTANCE OPERON REPRESSOR ARSR-RELATED"/>
    <property type="match status" value="1"/>
</dbReference>
<gene>
    <name evidence="5" type="ORF">D7D94_10950</name>
</gene>
<accession>A0A6I6DVM6</accession>
<organism evidence="5 6">
    <name type="scientific">Microbacterium oryzae</name>
    <dbReference type="NCBI Taxonomy" id="743009"/>
    <lineage>
        <taxon>Bacteria</taxon>
        <taxon>Bacillati</taxon>
        <taxon>Actinomycetota</taxon>
        <taxon>Actinomycetes</taxon>
        <taxon>Micrococcales</taxon>
        <taxon>Microbacteriaceae</taxon>
        <taxon>Microbacterium</taxon>
    </lineage>
</organism>
<dbReference type="InterPro" id="IPR011991">
    <property type="entry name" value="ArsR-like_HTH"/>
</dbReference>
<dbReference type="Proteomes" id="UP000422989">
    <property type="component" value="Chromosome"/>
</dbReference>
<protein>
    <submittedName>
        <fullName evidence="5">ArsR family transcriptional regulator</fullName>
    </submittedName>
</protein>
<evidence type="ECO:0000256" key="2">
    <source>
        <dbReference type="ARBA" id="ARBA00023125"/>
    </source>
</evidence>